<dbReference type="OrthoDB" id="354346at2759"/>
<evidence type="ECO:0000313" key="2">
    <source>
        <dbReference type="EMBL" id="CAE7534073.1"/>
    </source>
</evidence>
<dbReference type="Proteomes" id="UP000601435">
    <property type="component" value="Unassembled WGS sequence"/>
</dbReference>
<feature type="non-terminal residue" evidence="2">
    <location>
        <position position="1"/>
    </location>
</feature>
<evidence type="ECO:0000313" key="3">
    <source>
        <dbReference type="Proteomes" id="UP000601435"/>
    </source>
</evidence>
<comment type="caution">
    <text evidence="2">The sequence shown here is derived from an EMBL/GenBank/DDBJ whole genome shotgun (WGS) entry which is preliminary data.</text>
</comment>
<sequence length="409" mass="45730">CTDIAGFTSITELLVLRDLYFILTRYFSVMMSVVEIYQGVVSEILGDGLIVLWNAPDHVADHATAACAAALTQQQALCHVNDELKVLELTPLSIRIGIHTGSSLLGNIGSMTKMKYGCLGETKQLAIRLEEHCKYYEVDVICSSDTKNAIPPGKFFMRWLGKVKVRSDDEEMVGVHEVISRENLEEESIISPTASVRGDEEASVERCLSYPSLCSGESASPTSPGLSIQRLPSIRPERRDPQRRQAMKRWLRYLNAMAHEEAQVWRLLNSPEHIRREKSLIPSNPLHDVTGRGFEGASRRLPQSSCFGVNACILCSHFALILSCCRRARQPSSQQRFLMTHFHGTAPVVRTRISPSSDEGGPRPYCRSAQPPLKNRHCHGWSLAVLVSSTLEQKKKMRLACRVCWSILV</sequence>
<feature type="domain" description="Guanylate cyclase" evidence="1">
    <location>
        <begin position="1"/>
        <end position="130"/>
    </location>
</feature>
<dbReference type="GO" id="GO:0009190">
    <property type="term" value="P:cyclic nucleotide biosynthetic process"/>
    <property type="evidence" value="ECO:0007669"/>
    <property type="project" value="InterPro"/>
</dbReference>
<keyword evidence="3" id="KW-1185">Reference proteome</keyword>
<protein>
    <submittedName>
        <fullName evidence="2">Cya1 protein</fullName>
    </submittedName>
</protein>
<dbReference type="SUPFAM" id="SSF55073">
    <property type="entry name" value="Nucleotide cyclase"/>
    <property type="match status" value="1"/>
</dbReference>
<name>A0A812TRZ7_9DINO</name>
<dbReference type="GO" id="GO:0035556">
    <property type="term" value="P:intracellular signal transduction"/>
    <property type="evidence" value="ECO:0007669"/>
    <property type="project" value="InterPro"/>
</dbReference>
<accession>A0A812TRZ7</accession>
<gene>
    <name evidence="2" type="primary">cya1</name>
    <name evidence="2" type="ORF">SNEC2469_LOCUS15354</name>
</gene>
<dbReference type="PANTHER" id="PTHR43081">
    <property type="entry name" value="ADENYLATE CYCLASE, TERMINAL-DIFFERENTIATION SPECIFIC-RELATED"/>
    <property type="match status" value="1"/>
</dbReference>
<dbReference type="InterPro" id="IPR029787">
    <property type="entry name" value="Nucleotide_cyclase"/>
</dbReference>
<dbReference type="InterPro" id="IPR001054">
    <property type="entry name" value="A/G_cyclase"/>
</dbReference>
<organism evidence="2 3">
    <name type="scientific">Symbiodinium necroappetens</name>
    <dbReference type="NCBI Taxonomy" id="1628268"/>
    <lineage>
        <taxon>Eukaryota</taxon>
        <taxon>Sar</taxon>
        <taxon>Alveolata</taxon>
        <taxon>Dinophyceae</taxon>
        <taxon>Suessiales</taxon>
        <taxon>Symbiodiniaceae</taxon>
        <taxon>Symbiodinium</taxon>
    </lineage>
</organism>
<reference evidence="2" key="1">
    <citation type="submission" date="2021-02" db="EMBL/GenBank/DDBJ databases">
        <authorList>
            <person name="Dougan E. K."/>
            <person name="Rhodes N."/>
            <person name="Thang M."/>
            <person name="Chan C."/>
        </authorList>
    </citation>
    <scope>NUCLEOTIDE SEQUENCE</scope>
</reference>
<dbReference type="PANTHER" id="PTHR43081:SF1">
    <property type="entry name" value="ADENYLATE CYCLASE, TERMINAL-DIFFERENTIATION SPECIFIC"/>
    <property type="match status" value="1"/>
</dbReference>
<dbReference type="Pfam" id="PF00211">
    <property type="entry name" value="Guanylate_cyc"/>
    <property type="match status" value="1"/>
</dbReference>
<dbReference type="InterPro" id="IPR050697">
    <property type="entry name" value="Adenylyl/Guanylyl_Cyclase_3/4"/>
</dbReference>
<proteinExistence type="predicted"/>
<dbReference type="PROSITE" id="PS50125">
    <property type="entry name" value="GUANYLATE_CYCLASE_2"/>
    <property type="match status" value="1"/>
</dbReference>
<evidence type="ECO:0000259" key="1">
    <source>
        <dbReference type="PROSITE" id="PS50125"/>
    </source>
</evidence>
<dbReference type="AlphaFoldDB" id="A0A812TRZ7"/>
<dbReference type="EMBL" id="CAJNJA010024919">
    <property type="protein sequence ID" value="CAE7534073.1"/>
    <property type="molecule type" value="Genomic_DNA"/>
</dbReference>
<dbReference type="Gene3D" id="3.30.70.1230">
    <property type="entry name" value="Nucleotide cyclase"/>
    <property type="match status" value="1"/>
</dbReference>
<dbReference type="CDD" id="cd07302">
    <property type="entry name" value="CHD"/>
    <property type="match status" value="1"/>
</dbReference>